<feature type="domain" description="PepSY" evidence="2">
    <location>
        <begin position="51"/>
        <end position="110"/>
    </location>
</feature>
<dbReference type="AlphaFoldDB" id="A0A0M3V983"/>
<proteinExistence type="predicted"/>
<dbReference type="KEGG" id="pur:AOC03_09185"/>
<evidence type="ECO:0000313" key="3">
    <source>
        <dbReference type="EMBL" id="ALF60187.1"/>
    </source>
</evidence>
<keyword evidence="1" id="KW-0732">Signal</keyword>
<evidence type="ECO:0000256" key="1">
    <source>
        <dbReference type="SAM" id="SignalP"/>
    </source>
</evidence>
<organism evidence="3 4">
    <name type="scientific">Psychrobacter urativorans</name>
    <dbReference type="NCBI Taxonomy" id="45610"/>
    <lineage>
        <taxon>Bacteria</taxon>
        <taxon>Pseudomonadati</taxon>
        <taxon>Pseudomonadota</taxon>
        <taxon>Gammaproteobacteria</taxon>
        <taxon>Moraxellales</taxon>
        <taxon>Moraxellaceae</taxon>
        <taxon>Psychrobacter</taxon>
    </lineage>
</organism>
<dbReference type="Gene3D" id="3.10.450.40">
    <property type="match status" value="2"/>
</dbReference>
<feature type="chain" id="PRO_5005790967" description="PepSY domain-containing protein" evidence="1">
    <location>
        <begin position="27"/>
        <end position="194"/>
    </location>
</feature>
<evidence type="ECO:0000313" key="4">
    <source>
        <dbReference type="Proteomes" id="UP000059847"/>
    </source>
</evidence>
<protein>
    <recommendedName>
        <fullName evidence="2">PepSY domain-containing protein</fullName>
    </recommendedName>
</protein>
<keyword evidence="4" id="KW-1185">Reference proteome</keyword>
<feature type="domain" description="PepSY" evidence="2">
    <location>
        <begin position="130"/>
        <end position="186"/>
    </location>
</feature>
<name>A0A0M3V983_9GAMM</name>
<dbReference type="RefSeq" id="WP_062535322.1">
    <property type="nucleotide sequence ID" value="NZ_CP012678.1"/>
</dbReference>
<dbReference type="Proteomes" id="UP000059847">
    <property type="component" value="Chromosome"/>
</dbReference>
<dbReference type="OrthoDB" id="6658259at2"/>
<dbReference type="InterPro" id="IPR025711">
    <property type="entry name" value="PepSY"/>
</dbReference>
<gene>
    <name evidence="3" type="ORF">AOC03_09185</name>
</gene>
<reference evidence="3 4" key="1">
    <citation type="submission" date="2015-09" db="EMBL/GenBank/DDBJ databases">
        <title>Complete genome of Psychrobacter urativorans R10.10B.</title>
        <authorList>
            <person name="See-Too W.S."/>
            <person name="Chan K.G."/>
        </authorList>
    </citation>
    <scope>NUCLEOTIDE SEQUENCE [LARGE SCALE GENOMIC DNA]</scope>
    <source>
        <strain evidence="3 4">R10.10B</strain>
    </source>
</reference>
<accession>A0A0M3V983</accession>
<evidence type="ECO:0000259" key="2">
    <source>
        <dbReference type="Pfam" id="PF03413"/>
    </source>
</evidence>
<dbReference type="Pfam" id="PF03413">
    <property type="entry name" value="PepSY"/>
    <property type="match status" value="2"/>
</dbReference>
<feature type="signal peptide" evidence="1">
    <location>
        <begin position="1"/>
        <end position="26"/>
    </location>
</feature>
<sequence>MKSISTLSKLFLMILSVTGVSTAALAVIQPTAANTNVNAKMTDAAAVVQSKISLQQAILIASKTVQGDVVSAEFEKNDHTAGGEYEVKFVGNGVEHEVNIDANTGKVLKTKQEKLDKEDMAEYSAMKQSKMTLTQAIQKATQTVNGRVLEAEFDIDNGKSIYEVKIANGTQVNKIAIDSMTGQVISNQVKAAHK</sequence>
<dbReference type="EMBL" id="CP012678">
    <property type="protein sequence ID" value="ALF60187.1"/>
    <property type="molecule type" value="Genomic_DNA"/>
</dbReference>